<gene>
    <name evidence="3" type="ORF">BBD41_07695</name>
</gene>
<protein>
    <recommendedName>
        <fullName evidence="2">DUF5704 domain-containing protein</fullName>
    </recommendedName>
</protein>
<sequence>MLSAKLKKFAQITFSFLVLVTTVLIINPGKAEAIGVNRMFQDPNNHDKFYFVGMVYYETWSNAAGQWVNSPPGGKTDVDGFDYMFEFNSSRKIKDIRVSKFDYNRLYGDKIFEASRSVEMAQNPRDYYIRATSPSYFFSGRQWTGKGTNIANVPVYVTDALLVAPMAIDRRQEEMDKNGKHFEPLVEGWRYYFPTLFEIELEPAEGNAIIKHYTTTGKPLNGVPGFSDREEKLEKDKPYAFTHTPGNADYTYKGHKKSTVAAPSGGSFTPGDPYPFTYDGSFPTYYLYFYYEPARDTPPPPDPSTAACTEPAPGQTINGRYMDPVVTAKILADQRGSERFDVLQGIPTSESLYGNILARSYLVQNTFVKMTGVCTFEVNVEKSWTLHWDPGRPGPNGPDGKPTTVPDPQQAEEKVTERYTVKRPYSYWVIDNLEVYKIHHGLLRNYALPGNEIRLDPQGYQPPQYSISQTGAFYPPSPPDPIVAPSGSYGGSSHKSKPSPPSENLQSIAEAGVDKVEVTNDALIFNGTTVMDSRRTMENGPAPGSIPEPPPIHENVLYSPGNVIGSDKANRANTTSAGTIAYDLLPGSVNGGSDKEFPIYGINPVTVHTPVVNYSSVTDDRAHNQKTVPNPNRSAFILDRPFTVRFPTSGPHRNIPGYGNRDYAKYVRSKQVYFPFDVYSGDKRTFYPKNTWITIPTNQLDTAFFLPVWVDEGDYQVYFRTIAENAPTDYTTQPDANLDLAHHVATDIEPVEVIGRLYDFRITDIADYNWEGVFRKQKGSAAPSGVSYWTGLRDIDGGIRGNTAPYTLPIAPGKHPAQGYNNVAVKTGYHFKFDLKTKGNMFGAADGIAITPSFYFVGKDGSGRQEVDLYYHSGDRKFIRIGSPEDTEKRYVVLNERLRNVPAAELRDTADYLYRRGGVSTGMPAEAFTKQYIEKLSKSKTWVGRYDWLLLPSGVRTMIGPKAGLPATVDAGRANAAIQRWYGEYSLPSDVYVVKKGTNLAEYGRTRRLDEKSDIFLKKGYVIVRFNLESIRDGNTARPHLQYIHAPLMNQWRLEGFTSSYMDPYGHRFSLLDGDVVFYHGDKSSKGDFHSRVPH</sequence>
<evidence type="ECO:0000313" key="3">
    <source>
        <dbReference type="EMBL" id="ANY72478.1"/>
    </source>
</evidence>
<proteinExistence type="predicted"/>
<name>A0A1B2DXK8_9BACL</name>
<dbReference type="EMBL" id="CP016809">
    <property type="protein sequence ID" value="ANY72478.1"/>
    <property type="molecule type" value="Genomic_DNA"/>
</dbReference>
<feature type="compositionally biased region" description="Polar residues" evidence="1">
    <location>
        <begin position="461"/>
        <end position="471"/>
    </location>
</feature>
<accession>A0A1B2DXK8</accession>
<evidence type="ECO:0000256" key="1">
    <source>
        <dbReference type="SAM" id="MobiDB-lite"/>
    </source>
</evidence>
<evidence type="ECO:0000259" key="2">
    <source>
        <dbReference type="Pfam" id="PF18964"/>
    </source>
</evidence>
<organism evidence="3">
    <name type="scientific">Paenibacillus ihbetae</name>
    <dbReference type="NCBI Taxonomy" id="1870820"/>
    <lineage>
        <taxon>Bacteria</taxon>
        <taxon>Bacillati</taxon>
        <taxon>Bacillota</taxon>
        <taxon>Bacilli</taxon>
        <taxon>Bacillales</taxon>
        <taxon>Paenibacillaceae</taxon>
        <taxon>Paenibacillus</taxon>
    </lineage>
</organism>
<feature type="region of interest" description="Disordered" evidence="1">
    <location>
        <begin position="298"/>
        <end position="319"/>
    </location>
</feature>
<dbReference type="AlphaFoldDB" id="A0A1B2DXK8"/>
<dbReference type="Pfam" id="PF18964">
    <property type="entry name" value="DUF5704"/>
    <property type="match status" value="1"/>
</dbReference>
<dbReference type="KEGG" id="pib:BBD41_07695"/>
<dbReference type="InterPro" id="IPR043759">
    <property type="entry name" value="DUF5704"/>
</dbReference>
<reference evidence="3" key="1">
    <citation type="submission" date="2016-08" db="EMBL/GenBank/DDBJ databases">
        <title>Complete Genome Seqeunce of Paenibacillus sp. nov. IHBB 9852 from high altitute lake of Indian trans-Himalayas.</title>
        <authorList>
            <person name="Kiran S."/>
            <person name="Swarnkar M.K."/>
            <person name="Rana A."/>
            <person name="Tewari R."/>
            <person name="Gulati A."/>
        </authorList>
    </citation>
    <scope>NUCLEOTIDE SEQUENCE [LARGE SCALE GENOMIC DNA]</scope>
    <source>
        <strain evidence="3">IHBB 9852</strain>
    </source>
</reference>
<feature type="domain" description="DUF5704" evidence="2">
    <location>
        <begin position="340"/>
        <end position="521"/>
    </location>
</feature>
<feature type="region of interest" description="Disordered" evidence="1">
    <location>
        <begin position="455"/>
        <end position="506"/>
    </location>
</feature>
<feature type="compositionally biased region" description="Low complexity" evidence="1">
    <location>
        <begin position="483"/>
        <end position="493"/>
    </location>
</feature>
<feature type="region of interest" description="Disordered" evidence="1">
    <location>
        <begin position="387"/>
        <end position="416"/>
    </location>
</feature>